<dbReference type="SMART" id="SM00530">
    <property type="entry name" value="HTH_XRE"/>
    <property type="match status" value="1"/>
</dbReference>
<dbReference type="InterPro" id="IPR010982">
    <property type="entry name" value="Lambda_DNA-bd_dom_sf"/>
</dbReference>
<dbReference type="PROSITE" id="PS50943">
    <property type="entry name" value="HTH_CROC1"/>
    <property type="match status" value="1"/>
</dbReference>
<dbReference type="Pfam" id="PF01381">
    <property type="entry name" value="HTH_3"/>
    <property type="match status" value="1"/>
</dbReference>
<dbReference type="Gene3D" id="1.10.260.40">
    <property type="entry name" value="lambda repressor-like DNA-binding domains"/>
    <property type="match status" value="1"/>
</dbReference>
<evidence type="ECO:0000313" key="2">
    <source>
        <dbReference type="EMBL" id="MST72675.1"/>
    </source>
</evidence>
<dbReference type="SUPFAM" id="SSF47413">
    <property type="entry name" value="lambda repressor-like DNA-binding domains"/>
    <property type="match status" value="1"/>
</dbReference>
<dbReference type="EMBL" id="VUNC01000004">
    <property type="protein sequence ID" value="MST72675.1"/>
    <property type="molecule type" value="Genomic_DNA"/>
</dbReference>
<comment type="caution">
    <text evidence="2">The sequence shown here is derived from an EMBL/GenBank/DDBJ whole genome shotgun (WGS) entry which is preliminary data.</text>
</comment>
<dbReference type="AlphaFoldDB" id="A0A6N7XRD8"/>
<name>A0A6N7XRD8_9ACTN</name>
<organism evidence="2 3">
    <name type="scientific">Olsenella porci</name>
    <dbReference type="NCBI Taxonomy" id="2652279"/>
    <lineage>
        <taxon>Bacteria</taxon>
        <taxon>Bacillati</taxon>
        <taxon>Actinomycetota</taxon>
        <taxon>Coriobacteriia</taxon>
        <taxon>Coriobacteriales</taxon>
        <taxon>Atopobiaceae</taxon>
        <taxon>Olsenella</taxon>
    </lineage>
</organism>
<keyword evidence="3" id="KW-1185">Reference proteome</keyword>
<gene>
    <name evidence="2" type="ORF">FYJ68_06095</name>
</gene>
<dbReference type="Proteomes" id="UP000469325">
    <property type="component" value="Unassembled WGS sequence"/>
</dbReference>
<feature type="domain" description="HTH cro/C1-type" evidence="1">
    <location>
        <begin position="28"/>
        <end position="84"/>
    </location>
</feature>
<sequence>MGERCYVWDELGGAFVYDREDLDFGPTVLRLLRARGLTQQGLANYSRFGKSYISRLVSSREIHMPTVDRAKVIADYLGLSLQELWDEYVSDTRKSDGAYRVRGRRPL</sequence>
<dbReference type="InterPro" id="IPR001387">
    <property type="entry name" value="Cro/C1-type_HTH"/>
</dbReference>
<protein>
    <submittedName>
        <fullName evidence="2">Helix-turn-helix transcriptional regulator</fullName>
    </submittedName>
</protein>
<accession>A0A6N7XRD8</accession>
<proteinExistence type="predicted"/>
<dbReference type="GO" id="GO:0003677">
    <property type="term" value="F:DNA binding"/>
    <property type="evidence" value="ECO:0007669"/>
    <property type="project" value="InterPro"/>
</dbReference>
<reference evidence="2 3" key="1">
    <citation type="submission" date="2019-08" db="EMBL/GenBank/DDBJ databases">
        <title>In-depth cultivation of the pig gut microbiome towards novel bacterial diversity and tailored functional studies.</title>
        <authorList>
            <person name="Wylensek D."/>
            <person name="Hitch T.C.A."/>
            <person name="Clavel T."/>
        </authorList>
    </citation>
    <scope>NUCLEOTIDE SEQUENCE [LARGE SCALE GENOMIC DNA]</scope>
    <source>
        <strain evidence="2 3">CA-Schmier-601-WT-1</strain>
    </source>
</reference>
<evidence type="ECO:0000259" key="1">
    <source>
        <dbReference type="PROSITE" id="PS50943"/>
    </source>
</evidence>
<dbReference type="CDD" id="cd00093">
    <property type="entry name" value="HTH_XRE"/>
    <property type="match status" value="1"/>
</dbReference>
<evidence type="ECO:0000313" key="3">
    <source>
        <dbReference type="Proteomes" id="UP000469325"/>
    </source>
</evidence>